<dbReference type="Gene3D" id="3.40.50.300">
    <property type="entry name" value="P-loop containing nucleotide triphosphate hydrolases"/>
    <property type="match status" value="1"/>
</dbReference>
<dbReference type="InterPro" id="IPR003593">
    <property type="entry name" value="AAA+_ATPase"/>
</dbReference>
<keyword evidence="1" id="KW-0813">Transport</keyword>
<dbReference type="GO" id="GO:0005886">
    <property type="term" value="C:plasma membrane"/>
    <property type="evidence" value="ECO:0007669"/>
    <property type="project" value="TreeGrafter"/>
</dbReference>
<comment type="caution">
    <text evidence="5">The sequence shown here is derived from an EMBL/GenBank/DDBJ whole genome shotgun (WGS) entry which is preliminary data.</text>
</comment>
<dbReference type="PROSITE" id="PS50893">
    <property type="entry name" value="ABC_TRANSPORTER_2"/>
    <property type="match status" value="1"/>
</dbReference>
<gene>
    <name evidence="5" type="ORF">SAMN05421828_10832</name>
</gene>
<protein>
    <submittedName>
        <fullName evidence="5">Branched-chain amino acid transport system ATP-binding protein/urea transport system ATP-binding protein</fullName>
    </submittedName>
</protein>
<dbReference type="Proteomes" id="UP000186308">
    <property type="component" value="Unassembled WGS sequence"/>
</dbReference>
<dbReference type="RefSeq" id="WP_029310689.1">
    <property type="nucleotide sequence ID" value="NZ_FTNE01000008.1"/>
</dbReference>
<dbReference type="PANTHER" id="PTHR45772">
    <property type="entry name" value="CONSERVED COMPONENT OF ABC TRANSPORTER FOR NATURAL AMINO ACIDS-RELATED"/>
    <property type="match status" value="1"/>
</dbReference>
<dbReference type="OrthoDB" id="9779872at2"/>
<evidence type="ECO:0000313" key="5">
    <source>
        <dbReference type="EMBL" id="SIQ69757.1"/>
    </source>
</evidence>
<dbReference type="InterPro" id="IPR027417">
    <property type="entry name" value="P-loop_NTPase"/>
</dbReference>
<dbReference type="PANTHER" id="PTHR45772:SF8">
    <property type="entry name" value="HIGH-AFFINITY BRANCHED-CHAIN AMINO ACID TRANSPORT ATP-BINDING PROTEIN"/>
    <property type="match status" value="1"/>
</dbReference>
<dbReference type="EMBL" id="FTNE01000008">
    <property type="protein sequence ID" value="SIQ69757.1"/>
    <property type="molecule type" value="Genomic_DNA"/>
</dbReference>
<evidence type="ECO:0000256" key="3">
    <source>
        <dbReference type="ARBA" id="ARBA00022840"/>
    </source>
</evidence>
<dbReference type="SMART" id="SM00382">
    <property type="entry name" value="AAA"/>
    <property type="match status" value="1"/>
</dbReference>
<dbReference type="InterPro" id="IPR051120">
    <property type="entry name" value="ABC_AA/LPS_Transport"/>
</dbReference>
<evidence type="ECO:0000313" key="6">
    <source>
        <dbReference type="Proteomes" id="UP000186308"/>
    </source>
</evidence>
<keyword evidence="3 5" id="KW-0067">ATP-binding</keyword>
<feature type="domain" description="ABC transporter" evidence="4">
    <location>
        <begin position="7"/>
        <end position="237"/>
    </location>
</feature>
<evidence type="ECO:0000259" key="4">
    <source>
        <dbReference type="PROSITE" id="PS50893"/>
    </source>
</evidence>
<reference evidence="5 6" key="1">
    <citation type="submission" date="2017-01" db="EMBL/GenBank/DDBJ databases">
        <authorList>
            <person name="Varghese N."/>
            <person name="Submissions S."/>
        </authorList>
    </citation>
    <scope>NUCLEOTIDE SEQUENCE [LARGE SCALE GENOMIC DNA]</scope>
    <source>
        <strain evidence="5 6">ATCC 35905</strain>
    </source>
</reference>
<keyword evidence="2" id="KW-0547">Nucleotide-binding</keyword>
<dbReference type="SUPFAM" id="SSF52540">
    <property type="entry name" value="P-loop containing nucleoside triphosphate hydrolases"/>
    <property type="match status" value="1"/>
</dbReference>
<dbReference type="Pfam" id="PF00005">
    <property type="entry name" value="ABC_tran"/>
    <property type="match status" value="1"/>
</dbReference>
<evidence type="ECO:0000256" key="1">
    <source>
        <dbReference type="ARBA" id="ARBA00022448"/>
    </source>
</evidence>
<dbReference type="GO" id="GO:0016887">
    <property type="term" value="F:ATP hydrolysis activity"/>
    <property type="evidence" value="ECO:0007669"/>
    <property type="project" value="InterPro"/>
</dbReference>
<evidence type="ECO:0000256" key="2">
    <source>
        <dbReference type="ARBA" id="ARBA00022741"/>
    </source>
</evidence>
<dbReference type="AlphaFoldDB" id="A0A8G2CLB5"/>
<keyword evidence="6" id="KW-1185">Reference proteome</keyword>
<dbReference type="CDD" id="cd03219">
    <property type="entry name" value="ABC_Mj1267_LivG_branched"/>
    <property type="match status" value="1"/>
</dbReference>
<name>A0A8G2CLB5_ACIRU</name>
<dbReference type="InterPro" id="IPR003439">
    <property type="entry name" value="ABC_transporter-like_ATP-bd"/>
</dbReference>
<proteinExistence type="predicted"/>
<sequence>MSGTALLQASGVSKRFGGVTAVDTVDFSLAEGELRCLIGPNGAGKSTFFKLLTGQLAPSTGTIKFRGHDVTHAKTHEIARLGVGIKTQIPNVFNGLIVRENLYVSAIRINKPARARAIVDEVLARLALTDIADRLVGVLAHGQRQWVEIGAVLAQEPDLILLDEPAAGMTHEEVARTAQLIREINRTKALIVVEHDMQFIRMIAKQVTVFNQGRILVEDNVEHVLANQAVRDVYLGKRAA</sequence>
<dbReference type="GO" id="GO:0005524">
    <property type="term" value="F:ATP binding"/>
    <property type="evidence" value="ECO:0007669"/>
    <property type="project" value="UniProtKB-KW"/>
</dbReference>
<organism evidence="5 6">
    <name type="scientific">Acidiphilium rubrum</name>
    <dbReference type="NCBI Taxonomy" id="526"/>
    <lineage>
        <taxon>Bacteria</taxon>
        <taxon>Pseudomonadati</taxon>
        <taxon>Pseudomonadota</taxon>
        <taxon>Alphaproteobacteria</taxon>
        <taxon>Acetobacterales</taxon>
        <taxon>Acidocellaceae</taxon>
        <taxon>Acidiphilium</taxon>
    </lineage>
</organism>
<accession>A0A8G2CLB5</accession>